<evidence type="ECO:0000256" key="5">
    <source>
        <dbReference type="ARBA" id="ARBA00022679"/>
    </source>
</evidence>
<dbReference type="PROSITE" id="PS51698">
    <property type="entry name" value="U_BOX"/>
    <property type="match status" value="1"/>
</dbReference>
<evidence type="ECO:0000256" key="9">
    <source>
        <dbReference type="SAM" id="MobiDB-lite"/>
    </source>
</evidence>
<dbReference type="SUPFAM" id="SSF57850">
    <property type="entry name" value="RING/U-box"/>
    <property type="match status" value="1"/>
</dbReference>
<keyword evidence="8" id="KW-0175">Coiled coil</keyword>
<keyword evidence="5" id="KW-0808">Transferase</keyword>
<keyword evidence="6" id="KW-0833">Ubl conjugation pathway</keyword>
<comment type="subcellular location">
    <subcellularLocation>
        <location evidence="2">Nucleus</location>
    </subcellularLocation>
</comment>
<dbReference type="GO" id="GO:0071013">
    <property type="term" value="C:catalytic step 2 spliceosome"/>
    <property type="evidence" value="ECO:0007669"/>
    <property type="project" value="TreeGrafter"/>
</dbReference>
<dbReference type="SMART" id="SM00504">
    <property type="entry name" value="Ubox"/>
    <property type="match status" value="1"/>
</dbReference>
<dbReference type="PANTHER" id="PTHR45625:SF1">
    <property type="entry name" value="RING-TYPE E3 UBIQUITIN-PROTEIN LIGASE PPIL2"/>
    <property type="match status" value="1"/>
</dbReference>
<feature type="region of interest" description="Disordered" evidence="9">
    <location>
        <begin position="235"/>
        <end position="295"/>
    </location>
</feature>
<dbReference type="InParanoid" id="A0A1D3CTB6"/>
<dbReference type="SUPFAM" id="SSF50891">
    <property type="entry name" value="Cyclophilin-like"/>
    <property type="match status" value="1"/>
</dbReference>
<evidence type="ECO:0000256" key="1">
    <source>
        <dbReference type="ARBA" id="ARBA00000900"/>
    </source>
</evidence>
<dbReference type="VEuPathDB" id="ToxoDB:cyc_06413"/>
<comment type="catalytic activity">
    <reaction evidence="1">
        <text>S-ubiquitinyl-[E2 ubiquitin-conjugating enzyme]-L-cysteine + [acceptor protein]-L-lysine = [E2 ubiquitin-conjugating enzyme]-L-cysteine + N(6)-ubiquitinyl-[acceptor protein]-L-lysine.</text>
        <dbReference type="EC" id="2.3.2.27"/>
    </reaction>
</comment>
<dbReference type="GO" id="GO:0061630">
    <property type="term" value="F:ubiquitin protein ligase activity"/>
    <property type="evidence" value="ECO:0007669"/>
    <property type="project" value="UniProtKB-EC"/>
</dbReference>
<organism evidence="12 13">
    <name type="scientific">Cyclospora cayetanensis</name>
    <dbReference type="NCBI Taxonomy" id="88456"/>
    <lineage>
        <taxon>Eukaryota</taxon>
        <taxon>Sar</taxon>
        <taxon>Alveolata</taxon>
        <taxon>Apicomplexa</taxon>
        <taxon>Conoidasida</taxon>
        <taxon>Coccidia</taxon>
        <taxon>Eucoccidiorida</taxon>
        <taxon>Eimeriorina</taxon>
        <taxon>Eimeriidae</taxon>
        <taxon>Cyclospora</taxon>
    </lineage>
</organism>
<evidence type="ECO:0000256" key="4">
    <source>
        <dbReference type="ARBA" id="ARBA00012483"/>
    </source>
</evidence>
<evidence type="ECO:0000256" key="6">
    <source>
        <dbReference type="ARBA" id="ARBA00022786"/>
    </source>
</evidence>
<evidence type="ECO:0000256" key="7">
    <source>
        <dbReference type="ARBA" id="ARBA00023242"/>
    </source>
</evidence>
<dbReference type="InterPro" id="IPR029000">
    <property type="entry name" value="Cyclophilin-like_dom_sf"/>
</dbReference>
<dbReference type="EC" id="2.3.2.27" evidence="4"/>
<gene>
    <name evidence="12" type="ORF">cyc_06413</name>
</gene>
<dbReference type="GO" id="GO:0003755">
    <property type="term" value="F:peptidyl-prolyl cis-trans isomerase activity"/>
    <property type="evidence" value="ECO:0007669"/>
    <property type="project" value="InterPro"/>
</dbReference>
<feature type="domain" description="U-box" evidence="11">
    <location>
        <begin position="47"/>
        <end position="107"/>
    </location>
</feature>
<dbReference type="InterPro" id="IPR044666">
    <property type="entry name" value="Cyclophilin_A-like"/>
</dbReference>
<name>A0A1D3CTB6_9EIME</name>
<comment type="similarity">
    <text evidence="3">Belongs to the cyclophilin-type PPIase family. PPIL2 subfamily.</text>
</comment>
<protein>
    <recommendedName>
        <fullName evidence="4">RING-type E3 ubiquitin transferase</fullName>
        <ecNumber evidence="4">2.3.2.27</ecNumber>
    </recommendedName>
</protein>
<dbReference type="Gene3D" id="2.40.100.10">
    <property type="entry name" value="Cyclophilin-like"/>
    <property type="match status" value="1"/>
</dbReference>
<evidence type="ECO:0000256" key="2">
    <source>
        <dbReference type="ARBA" id="ARBA00004123"/>
    </source>
</evidence>
<proteinExistence type="inferred from homology"/>
<dbReference type="InterPro" id="IPR002130">
    <property type="entry name" value="Cyclophilin-type_PPIase_dom"/>
</dbReference>
<dbReference type="Gene3D" id="3.30.40.10">
    <property type="entry name" value="Zinc/RING finger domain, C3HC4 (zinc finger)"/>
    <property type="match status" value="1"/>
</dbReference>
<dbReference type="InterPro" id="IPR026951">
    <property type="entry name" value="PPIL2_U-box_dom"/>
</dbReference>
<keyword evidence="7" id="KW-0539">Nucleus</keyword>
<dbReference type="AlphaFoldDB" id="A0A1D3CTB6"/>
<keyword evidence="13" id="KW-1185">Reference proteome</keyword>
<comment type="caution">
    <text evidence="12">The sequence shown here is derived from an EMBL/GenBank/DDBJ whole genome shotgun (WGS) entry which is preliminary data.</text>
</comment>
<evidence type="ECO:0000313" key="13">
    <source>
        <dbReference type="Proteomes" id="UP000095192"/>
    </source>
</evidence>
<accession>A0A1D3CTB6</accession>
<evidence type="ECO:0000259" key="11">
    <source>
        <dbReference type="PROSITE" id="PS51698"/>
    </source>
</evidence>
<dbReference type="Proteomes" id="UP000095192">
    <property type="component" value="Unassembled WGS sequence"/>
</dbReference>
<evidence type="ECO:0000313" key="12">
    <source>
        <dbReference type="EMBL" id="OEH74432.1"/>
    </source>
</evidence>
<dbReference type="EMBL" id="JROU02002039">
    <property type="protein sequence ID" value="OEH74432.1"/>
    <property type="molecule type" value="Genomic_DNA"/>
</dbReference>
<dbReference type="GO" id="GO:0000209">
    <property type="term" value="P:protein polyubiquitination"/>
    <property type="evidence" value="ECO:0007669"/>
    <property type="project" value="TreeGrafter"/>
</dbReference>
<sequence length="589" mass="63915">MLLVHFGFGGEEKGKEETAFLLVPPHTPGCPVAFGSAASCSGLSLRPFEDAVCTDSGIVFDASVILPYIKKYRRCPVTGAPLSASDLYPLVFHKNARGAFHCPVTFKEFGPNTHIVANKKSGHVYAADAIENLCRQPKLWNDLITGEPFTSADLVHIQNPTDAKQRCIEHFHHIREGQDVSRLAAAGGVAAEAGSLKPTVKTCETMEKVLAEAHARKAEVEAAHNQLVPNLHAVKDAGGLKGSTPSATDAQAAEGSATPSSQQAQPSKEASNEEEASRSDDATSETGKHHLYTDHRMAAGFTSTVVVGRTTQAYRQLSEREQMLPIYALCKQQKMKSYIRMETSAGALNLELGFSNGQPFEDEILGQLSHQGIGVLAMANDGRRNKNVSEFYITFKSCTHLDGKHTIFGRVVGGLDVLRAWEGLPVDSRDRPQRPLVIEKMHIFKNAFDDAKKQIQQKKEKEANKEAEAEKEAARPWFNNKHALDETASHPERHSEKVGKYMRPPHAGASVAAAAGGKHALAAELMGSETAQYVTVPKKPKVALFKALPGMSSERTVAVHPLGNSATPGLKRGLKLIGYGRGHNYTNDR</sequence>
<dbReference type="PRINTS" id="PR00153">
    <property type="entry name" value="CSAPPISMRASE"/>
</dbReference>
<dbReference type="FunFam" id="3.30.40.10:FF:000079">
    <property type="entry name" value="Peptidyl-prolyl cis-trans isomerase 2"/>
    <property type="match status" value="1"/>
</dbReference>
<dbReference type="Pfam" id="PF00160">
    <property type="entry name" value="Pro_isomerase"/>
    <property type="match status" value="1"/>
</dbReference>
<evidence type="ECO:0000259" key="10">
    <source>
        <dbReference type="PROSITE" id="PS50072"/>
    </source>
</evidence>
<dbReference type="InterPro" id="IPR003613">
    <property type="entry name" value="Ubox_domain"/>
</dbReference>
<reference evidence="12 13" key="1">
    <citation type="journal article" date="2016" name="BMC Genomics">
        <title>Comparative genomics reveals Cyclospora cayetanensis possesses coccidia-like metabolism and invasion components but unique surface antigens.</title>
        <authorList>
            <person name="Liu S."/>
            <person name="Wang L."/>
            <person name="Zheng H."/>
            <person name="Xu Z."/>
            <person name="Roellig D.M."/>
            <person name="Li N."/>
            <person name="Frace M.A."/>
            <person name="Tang K."/>
            <person name="Arrowood M.J."/>
            <person name="Moss D.M."/>
            <person name="Zhang L."/>
            <person name="Feng Y."/>
            <person name="Xiao L."/>
        </authorList>
    </citation>
    <scope>NUCLEOTIDE SEQUENCE [LARGE SCALE GENOMIC DNA]</scope>
    <source>
        <strain evidence="12 13">CHN_HEN01</strain>
    </source>
</reference>
<dbReference type="InterPro" id="IPR013083">
    <property type="entry name" value="Znf_RING/FYVE/PHD"/>
</dbReference>
<feature type="compositionally biased region" description="Low complexity" evidence="9">
    <location>
        <begin position="256"/>
        <end position="267"/>
    </location>
</feature>
<feature type="domain" description="PPIase cyclophilin-type" evidence="10">
    <location>
        <begin position="306"/>
        <end position="443"/>
    </location>
</feature>
<feature type="compositionally biased region" description="Basic and acidic residues" evidence="9">
    <location>
        <begin position="275"/>
        <end position="295"/>
    </location>
</feature>
<dbReference type="PANTHER" id="PTHR45625">
    <property type="entry name" value="PEPTIDYL-PROLYL CIS-TRANS ISOMERASE-RELATED"/>
    <property type="match status" value="1"/>
</dbReference>
<dbReference type="VEuPathDB" id="ToxoDB:LOC34622581"/>
<evidence type="ECO:0000256" key="3">
    <source>
        <dbReference type="ARBA" id="ARBA00007930"/>
    </source>
</evidence>
<dbReference type="CDD" id="cd16663">
    <property type="entry name" value="RING-Ubox_PPIL2"/>
    <property type="match status" value="1"/>
</dbReference>
<evidence type="ECO:0000256" key="8">
    <source>
        <dbReference type="SAM" id="Coils"/>
    </source>
</evidence>
<feature type="coiled-coil region" evidence="8">
    <location>
        <begin position="441"/>
        <end position="475"/>
    </location>
</feature>
<dbReference type="PROSITE" id="PS50072">
    <property type="entry name" value="CSA_PPIASE_2"/>
    <property type="match status" value="1"/>
</dbReference>